<evidence type="ECO:0000259" key="2">
    <source>
        <dbReference type="Pfam" id="PF13193"/>
    </source>
</evidence>
<keyword evidence="5" id="KW-1185">Reference proteome</keyword>
<feature type="domain" description="AMP-binding enzyme C-terminal" evidence="2">
    <location>
        <begin position="357"/>
        <end position="439"/>
    </location>
</feature>
<dbReference type="SUPFAM" id="SSF56801">
    <property type="entry name" value="Acetyl-CoA synthetase-like"/>
    <property type="match status" value="1"/>
</dbReference>
<dbReference type="SUPFAM" id="SSF54637">
    <property type="entry name" value="Thioesterase/thiol ester dehydrase-isomerase"/>
    <property type="match status" value="1"/>
</dbReference>
<evidence type="ECO:0000313" key="5">
    <source>
        <dbReference type="Proteomes" id="UP001279642"/>
    </source>
</evidence>
<gene>
    <name evidence="4" type="ORF">SMD27_20455</name>
</gene>
<evidence type="ECO:0000259" key="1">
    <source>
        <dbReference type="Pfam" id="PF00501"/>
    </source>
</evidence>
<dbReference type="PANTHER" id="PTHR43767:SF1">
    <property type="entry name" value="NONRIBOSOMAL PEPTIDE SYNTHASE PES1 (EUROFUNG)-RELATED"/>
    <property type="match status" value="1"/>
</dbReference>
<dbReference type="RefSeq" id="WP_320510299.1">
    <property type="nucleotide sequence ID" value="NZ_JAXCLW010000008.1"/>
</dbReference>
<proteinExistence type="predicted"/>
<sequence>MTAGSIARIFADGRAAAATVAATGGECIDLAQFHRDVAGNAAELRRNGCRQGLLACTDAYWTAVGLLSLFHAGATALMPQNVLPDTLMRIRDRWDHIVSNRPVAQDLPLLRLEHQPEQVGALPVLTAENCRLDLFTSGTTGNAKCVTKTLALLETEARAIESLFGPDLPATGWVHATVSPTHMYGLTFRLVWPLLTGRPFHGYSHDFWETVLAEDLHGAVLVTSPAHLSRLSGLPSQSEHNRPALILSAGSPLPASAAREATDILSLAPTEIFGSTETGAIAYRHWRNTDPAWHPLPGVAVRQQPDGCMQVRSPFIAGDGLYDSADLITLAADGSFRNRGRADDIVKIEGKRISLQEIEAALLGVDLVKAAAVIIMPSDRPRLAAAIVPSESGTTRLKEIGDFRFGRLLRQQLGRQLESACLPKHWRFVDALPASTLGKRRASDILALFNEENVTINPDRPQYPELRNLRPIGNGIELDLFIPSGLQQLDGHFPGLPIVPGVALVDWAAHYTAQYLHLGDGVASSLQVKFRRIMPPNREVTLTLKHLVNQNRMNFTYRHRDDVLTSGNFTLSP</sequence>
<feature type="domain" description="AMP-dependent synthetase/ligase" evidence="1">
    <location>
        <begin position="93"/>
        <end position="295"/>
    </location>
</feature>
<accession>A0ABU5EGH1</accession>
<reference evidence="4 5" key="1">
    <citation type="journal article" date="2016" name="Antonie Van Leeuwenhoek">
        <title>Dongia soli sp. nov., isolated from soil from Dokdo, Korea.</title>
        <authorList>
            <person name="Kim D.U."/>
            <person name="Lee H."/>
            <person name="Kim H."/>
            <person name="Kim S.G."/>
            <person name="Ka J.O."/>
        </authorList>
    </citation>
    <scope>NUCLEOTIDE SEQUENCE [LARGE SCALE GENOMIC DNA]</scope>
    <source>
        <strain evidence="4 5">D78</strain>
    </source>
</reference>
<dbReference type="Pfam" id="PF22818">
    <property type="entry name" value="ApeI-like"/>
    <property type="match status" value="1"/>
</dbReference>
<dbReference type="Proteomes" id="UP001279642">
    <property type="component" value="Unassembled WGS sequence"/>
</dbReference>
<dbReference type="Gene3D" id="3.40.50.12780">
    <property type="entry name" value="N-terminal domain of ligase-like"/>
    <property type="match status" value="1"/>
</dbReference>
<dbReference type="Gene3D" id="3.30.300.30">
    <property type="match status" value="1"/>
</dbReference>
<dbReference type="PANTHER" id="PTHR43767">
    <property type="entry name" value="LONG-CHAIN-FATTY-ACID--COA LIGASE"/>
    <property type="match status" value="1"/>
</dbReference>
<evidence type="ECO:0000259" key="3">
    <source>
        <dbReference type="Pfam" id="PF22818"/>
    </source>
</evidence>
<dbReference type="EMBL" id="JAXCLW010000008">
    <property type="protein sequence ID" value="MDY0885225.1"/>
    <property type="molecule type" value="Genomic_DNA"/>
</dbReference>
<name>A0ABU5EGH1_9PROT</name>
<dbReference type="InterPro" id="IPR042099">
    <property type="entry name" value="ANL_N_sf"/>
</dbReference>
<dbReference type="Pfam" id="PF13193">
    <property type="entry name" value="AMP-binding_C"/>
    <property type="match status" value="1"/>
</dbReference>
<comment type="caution">
    <text evidence="4">The sequence shown here is derived from an EMBL/GenBank/DDBJ whole genome shotgun (WGS) entry which is preliminary data.</text>
</comment>
<dbReference type="Gene3D" id="3.10.129.10">
    <property type="entry name" value="Hotdog Thioesterase"/>
    <property type="match status" value="1"/>
</dbReference>
<dbReference type="InterPro" id="IPR000873">
    <property type="entry name" value="AMP-dep_synth/lig_dom"/>
</dbReference>
<organism evidence="4 5">
    <name type="scientific">Dongia soli</name>
    <dbReference type="NCBI Taxonomy" id="600628"/>
    <lineage>
        <taxon>Bacteria</taxon>
        <taxon>Pseudomonadati</taxon>
        <taxon>Pseudomonadota</taxon>
        <taxon>Alphaproteobacteria</taxon>
        <taxon>Rhodospirillales</taxon>
        <taxon>Dongiaceae</taxon>
        <taxon>Dongia</taxon>
    </lineage>
</organism>
<evidence type="ECO:0000313" key="4">
    <source>
        <dbReference type="EMBL" id="MDY0885225.1"/>
    </source>
</evidence>
<feature type="domain" description="ApeI dehydratase-like" evidence="3">
    <location>
        <begin position="475"/>
        <end position="567"/>
    </location>
</feature>
<dbReference type="Pfam" id="PF00501">
    <property type="entry name" value="AMP-binding"/>
    <property type="match status" value="1"/>
</dbReference>
<dbReference type="InterPro" id="IPR050237">
    <property type="entry name" value="ATP-dep_AMP-bd_enzyme"/>
</dbReference>
<dbReference type="InterPro" id="IPR054545">
    <property type="entry name" value="ApeI-like"/>
</dbReference>
<dbReference type="InterPro" id="IPR029069">
    <property type="entry name" value="HotDog_dom_sf"/>
</dbReference>
<protein>
    <submittedName>
        <fullName evidence="4">AMP-binding protein</fullName>
    </submittedName>
</protein>
<dbReference type="InterPro" id="IPR025110">
    <property type="entry name" value="AMP-bd_C"/>
</dbReference>
<dbReference type="InterPro" id="IPR045851">
    <property type="entry name" value="AMP-bd_C_sf"/>
</dbReference>